<sequence>KDNASRAENPWVSPVRGKGNEEHYGSSMNGGYEVGRGFKNKRRNFSLPILDVIAIIIVESRVPRLIRIIRFQYVVERDDGQLNTEVIVQGIVVPEPSAHVDGEEDDNDEENDFTTSKNPRECGLPRSYRDDPEEKTLSAWSPTTLRYQCPPQLHDKLEFWYTHKLRTCRICTTKFPVSFLLILVKRIRSSLEGRRTVFAAHRTFGLNMNEMKEQDEGEAEDSWLVRSSRMTNKRSIAKFLGDLHFLITIGRLRVSDIGTDLAKVESITPFIEIACGKLAGQSSLIICRQRQRTPFGRYHNEKAAPRSEIRNFNVDCYYSRRDVLLFPNWAIIHETKTTISSDTKNRILNKSIYVEQKGKSKIVPLKKYGARNRVEIAKSGMKIIKEKKRKNLKMPRLSSGLDFEIILKTFTE</sequence>
<accession>A0ABD2BIW5</accession>
<reference evidence="2 3" key="1">
    <citation type="journal article" date="2024" name="Ann. Entomol. Soc. Am.">
        <title>Genomic analyses of the southern and eastern yellowjacket wasps (Hymenoptera: Vespidae) reveal evolutionary signatures of social life.</title>
        <authorList>
            <person name="Catto M.A."/>
            <person name="Caine P.B."/>
            <person name="Orr S.E."/>
            <person name="Hunt B.G."/>
            <person name="Goodisman M.A.D."/>
        </authorList>
    </citation>
    <scope>NUCLEOTIDE SEQUENCE [LARGE SCALE GENOMIC DNA]</scope>
    <source>
        <strain evidence="2">232</strain>
        <tissue evidence="2">Head and thorax</tissue>
    </source>
</reference>
<keyword evidence="3" id="KW-1185">Reference proteome</keyword>
<dbReference type="EMBL" id="JAYRBN010000075">
    <property type="protein sequence ID" value="KAL2732699.1"/>
    <property type="molecule type" value="Genomic_DNA"/>
</dbReference>
<dbReference type="AlphaFoldDB" id="A0ABD2BIW5"/>
<dbReference type="Proteomes" id="UP001607303">
    <property type="component" value="Unassembled WGS sequence"/>
</dbReference>
<name>A0ABD2BIW5_VESMC</name>
<comment type="caution">
    <text evidence="2">The sequence shown here is derived from an EMBL/GenBank/DDBJ whole genome shotgun (WGS) entry which is preliminary data.</text>
</comment>
<protein>
    <submittedName>
        <fullName evidence="2">Uncharacterized protein</fullName>
    </submittedName>
</protein>
<proteinExistence type="predicted"/>
<evidence type="ECO:0000313" key="2">
    <source>
        <dbReference type="EMBL" id="KAL2732699.1"/>
    </source>
</evidence>
<feature type="non-terminal residue" evidence="2">
    <location>
        <position position="1"/>
    </location>
</feature>
<feature type="region of interest" description="Disordered" evidence="1">
    <location>
        <begin position="97"/>
        <end position="135"/>
    </location>
</feature>
<gene>
    <name evidence="2" type="ORF">V1477_014940</name>
</gene>
<evidence type="ECO:0000256" key="1">
    <source>
        <dbReference type="SAM" id="MobiDB-lite"/>
    </source>
</evidence>
<feature type="compositionally biased region" description="Acidic residues" evidence="1">
    <location>
        <begin position="102"/>
        <end position="112"/>
    </location>
</feature>
<evidence type="ECO:0000313" key="3">
    <source>
        <dbReference type="Proteomes" id="UP001607303"/>
    </source>
</evidence>
<feature type="region of interest" description="Disordered" evidence="1">
    <location>
        <begin position="1"/>
        <end position="25"/>
    </location>
</feature>
<organism evidence="2 3">
    <name type="scientific">Vespula maculifrons</name>
    <name type="common">Eastern yellow jacket</name>
    <name type="synonym">Wasp</name>
    <dbReference type="NCBI Taxonomy" id="7453"/>
    <lineage>
        <taxon>Eukaryota</taxon>
        <taxon>Metazoa</taxon>
        <taxon>Ecdysozoa</taxon>
        <taxon>Arthropoda</taxon>
        <taxon>Hexapoda</taxon>
        <taxon>Insecta</taxon>
        <taxon>Pterygota</taxon>
        <taxon>Neoptera</taxon>
        <taxon>Endopterygota</taxon>
        <taxon>Hymenoptera</taxon>
        <taxon>Apocrita</taxon>
        <taxon>Aculeata</taxon>
        <taxon>Vespoidea</taxon>
        <taxon>Vespidae</taxon>
        <taxon>Vespinae</taxon>
        <taxon>Vespula</taxon>
    </lineage>
</organism>